<keyword evidence="2" id="KW-1185">Reference proteome</keyword>
<dbReference type="SUPFAM" id="SSF51735">
    <property type="entry name" value="NAD(P)-binding Rossmann-fold domains"/>
    <property type="match status" value="1"/>
</dbReference>
<comment type="caution">
    <text evidence="1">The sequence shown here is derived from an EMBL/GenBank/DDBJ whole genome shotgun (WGS) entry which is preliminary data.</text>
</comment>
<evidence type="ECO:0008006" key="3">
    <source>
        <dbReference type="Google" id="ProtNLM"/>
    </source>
</evidence>
<dbReference type="RefSeq" id="WP_162005455.1">
    <property type="nucleotide sequence ID" value="NZ_BKZW01000002.1"/>
</dbReference>
<dbReference type="InterPro" id="IPR036291">
    <property type="entry name" value="NAD(P)-bd_dom_sf"/>
</dbReference>
<dbReference type="EMBL" id="BKZW01000002">
    <property type="protein sequence ID" value="GER90071.1"/>
    <property type="molecule type" value="Genomic_DNA"/>
</dbReference>
<evidence type="ECO:0000313" key="1">
    <source>
        <dbReference type="EMBL" id="GER90071.1"/>
    </source>
</evidence>
<organism evidence="1 2">
    <name type="scientific">Dictyobacter vulcani</name>
    <dbReference type="NCBI Taxonomy" id="2607529"/>
    <lineage>
        <taxon>Bacteria</taxon>
        <taxon>Bacillati</taxon>
        <taxon>Chloroflexota</taxon>
        <taxon>Ktedonobacteria</taxon>
        <taxon>Ktedonobacterales</taxon>
        <taxon>Dictyobacteraceae</taxon>
        <taxon>Dictyobacter</taxon>
    </lineage>
</organism>
<dbReference type="Proteomes" id="UP000326912">
    <property type="component" value="Unassembled WGS sequence"/>
</dbReference>
<protein>
    <recommendedName>
        <fullName evidence="3">Saccharopine dehydrogenase NADP binding domain-containing protein</fullName>
    </recommendedName>
</protein>
<gene>
    <name evidence="1" type="ORF">KDW_42330</name>
</gene>
<accession>A0A5J4KU98</accession>
<dbReference type="AlphaFoldDB" id="A0A5J4KU98"/>
<proteinExistence type="predicted"/>
<evidence type="ECO:0000313" key="2">
    <source>
        <dbReference type="Proteomes" id="UP000326912"/>
    </source>
</evidence>
<name>A0A5J4KU98_9CHLR</name>
<reference evidence="1 2" key="1">
    <citation type="submission" date="2019-10" db="EMBL/GenBank/DDBJ databases">
        <title>Dictyobacter vulcani sp. nov., within the class Ktedonobacteria, isolated from soil of volcanic Mt. Zao.</title>
        <authorList>
            <person name="Zheng Y."/>
            <person name="Wang C.M."/>
            <person name="Sakai Y."/>
            <person name="Abe K."/>
            <person name="Yokota A."/>
            <person name="Yabe S."/>
        </authorList>
    </citation>
    <scope>NUCLEOTIDE SEQUENCE [LARGE SCALE GENOMIC DNA]</scope>
    <source>
        <strain evidence="1 2">W12</strain>
    </source>
</reference>
<sequence length="375" mass="40739">MSSKRILFIGLGDLGSHILDVLVRTPGQHTFLVGGRHPGYLQQRANLSLFAAVQLGYMPDVTCVRLDLEQVEQTAATIAAFQPDVIVCAATLQKKDAFRDLPLSLAERLLSAQLGPRLPWHLALTYKLMQAVKLSGQKVQVLNAIYPDVVNPILARAGLAPTTGIGDLANNVPALRHAAATICNVSRDRVDVRLIMARYVSYWMSRIPLKNVPFSFSVFIDGIDQTSTIDPERVFQCLSSTLKRMGGSIGNIMTAASAGVVFDGIINDTGTITHAPGPGGLPGGYPVRVDAQGVTVVLPEKISLQSAIHINEAGLALDGIERIEADGTAVFTEQAMSIFREILGYDCRRMPLGEVDDWAKELQSRYQMLLDNYQS</sequence>